<proteinExistence type="predicted"/>
<evidence type="ECO:0000256" key="1">
    <source>
        <dbReference type="ARBA" id="ARBA00004141"/>
    </source>
</evidence>
<comment type="subcellular location">
    <subcellularLocation>
        <location evidence="1">Membrane</location>
        <topology evidence="1">Multi-pass membrane protein</topology>
    </subcellularLocation>
</comment>
<evidence type="ECO:0000256" key="2">
    <source>
        <dbReference type="ARBA" id="ARBA00022692"/>
    </source>
</evidence>
<evidence type="ECO:0000313" key="6">
    <source>
        <dbReference type="EMBL" id="KRN80021.1"/>
    </source>
</evidence>
<dbReference type="PATRIC" id="fig|1122148.6.peg.145"/>
<organism evidence="6 7">
    <name type="scientific">Fructilactobacillus lindneri DSM 20690 = JCM 11027</name>
    <dbReference type="NCBI Taxonomy" id="1122148"/>
    <lineage>
        <taxon>Bacteria</taxon>
        <taxon>Bacillati</taxon>
        <taxon>Bacillota</taxon>
        <taxon>Bacilli</taxon>
        <taxon>Lactobacillales</taxon>
        <taxon>Lactobacillaceae</taxon>
        <taxon>Fructilactobacillus</taxon>
    </lineage>
</organism>
<feature type="transmembrane region" description="Helical" evidence="5">
    <location>
        <begin position="246"/>
        <end position="264"/>
    </location>
</feature>
<dbReference type="CDD" id="cd16914">
    <property type="entry name" value="EcfT"/>
    <property type="match status" value="1"/>
</dbReference>
<keyword evidence="7" id="KW-1185">Reference proteome</keyword>
<dbReference type="PANTHER" id="PTHR33514:SF13">
    <property type="entry name" value="PROTEIN ABCI12, CHLOROPLASTIC"/>
    <property type="match status" value="1"/>
</dbReference>
<evidence type="ECO:0000256" key="5">
    <source>
        <dbReference type="SAM" id="Phobius"/>
    </source>
</evidence>
<accession>A0A0R2JXZ1</accession>
<name>A0A0R2JXZ1_9LACO</name>
<evidence type="ECO:0000313" key="7">
    <source>
        <dbReference type="Proteomes" id="UP000051565"/>
    </source>
</evidence>
<feature type="transmembrane region" description="Helical" evidence="5">
    <location>
        <begin position="106"/>
        <end position="128"/>
    </location>
</feature>
<comment type="caution">
    <text evidence="6">The sequence shown here is derived from an EMBL/GenBank/DDBJ whole genome shotgun (WGS) entry which is preliminary data.</text>
</comment>
<reference evidence="6 7" key="1">
    <citation type="journal article" date="2015" name="Genome Announc.">
        <title>Expanding the biotechnology potential of lactobacilli through comparative genomics of 213 strains and associated genera.</title>
        <authorList>
            <person name="Sun Z."/>
            <person name="Harris H.M."/>
            <person name="McCann A."/>
            <person name="Guo C."/>
            <person name="Argimon S."/>
            <person name="Zhang W."/>
            <person name="Yang X."/>
            <person name="Jeffery I.B."/>
            <person name="Cooney J.C."/>
            <person name="Kagawa T.F."/>
            <person name="Liu W."/>
            <person name="Song Y."/>
            <person name="Salvetti E."/>
            <person name="Wrobel A."/>
            <person name="Rasinkangas P."/>
            <person name="Parkhill J."/>
            <person name="Rea M.C."/>
            <person name="O'Sullivan O."/>
            <person name="Ritari J."/>
            <person name="Douillard F.P."/>
            <person name="Paul Ross R."/>
            <person name="Yang R."/>
            <person name="Briner A.E."/>
            <person name="Felis G.E."/>
            <person name="de Vos W.M."/>
            <person name="Barrangou R."/>
            <person name="Klaenhammer T.R."/>
            <person name="Caufield P.W."/>
            <person name="Cui Y."/>
            <person name="Zhang H."/>
            <person name="O'Toole P.W."/>
        </authorList>
    </citation>
    <scope>NUCLEOTIDE SEQUENCE [LARGE SCALE GENOMIC DNA]</scope>
    <source>
        <strain evidence="6 7">DSM 20690</strain>
    </source>
</reference>
<keyword evidence="4 5" id="KW-0472">Membrane</keyword>
<dbReference type="InterPro" id="IPR003339">
    <property type="entry name" value="ABC/ECF_trnsptr_transmembrane"/>
</dbReference>
<protein>
    <recommendedName>
        <fullName evidence="8">Energy-coupling factor transporter transmembrane protein EcfT</fullName>
    </recommendedName>
</protein>
<evidence type="ECO:0000256" key="3">
    <source>
        <dbReference type="ARBA" id="ARBA00022989"/>
    </source>
</evidence>
<dbReference type="STRING" id="53444.AYR59_00725"/>
<dbReference type="GeneID" id="61249404"/>
<evidence type="ECO:0000256" key="4">
    <source>
        <dbReference type="ARBA" id="ARBA00023136"/>
    </source>
</evidence>
<feature type="transmembrane region" description="Helical" evidence="5">
    <location>
        <begin position="25"/>
        <end position="55"/>
    </location>
</feature>
<dbReference type="RefSeq" id="WP_054646655.1">
    <property type="nucleotide sequence ID" value="NZ_FUXS01000004.1"/>
</dbReference>
<dbReference type="PANTHER" id="PTHR33514">
    <property type="entry name" value="PROTEIN ABCI12, CHLOROPLASTIC"/>
    <property type="match status" value="1"/>
</dbReference>
<gene>
    <name evidence="6" type="ORF">IV52_GL000138</name>
</gene>
<dbReference type="EMBL" id="JQBT01000012">
    <property type="protein sequence ID" value="KRN80021.1"/>
    <property type="molecule type" value="Genomic_DNA"/>
</dbReference>
<keyword evidence="3 5" id="KW-1133">Transmembrane helix</keyword>
<dbReference type="GO" id="GO:0005886">
    <property type="term" value="C:plasma membrane"/>
    <property type="evidence" value="ECO:0007669"/>
    <property type="project" value="TreeGrafter"/>
</dbReference>
<dbReference type="OrthoDB" id="8075495at2"/>
<sequence>MNKFIFGQYLPGTTLIYRLNPLLKLITAVLLIIASFVNHSWIGFVILLVICGLLIRMSKVGWKFFLKGTKFFIYIILLTSIIQVLFSKGGQVYWHWGIFTISSFGIHIATLAFFRFLIAIVVLTIYLMTTDPADIAQTIQGICYPLKFVGVNLDDIGLVAAIGLRFVPTLTDEVTNIKNAQKARGIDFQKQSIFSRIKSSVAIFVPLFMNVFRRAEQLASSMILRGYTDGKKRTHLRQLKWSKFDSLALIGVMIGFCGFILIFCI</sequence>
<feature type="transmembrane region" description="Helical" evidence="5">
    <location>
        <begin position="64"/>
        <end position="86"/>
    </location>
</feature>
<keyword evidence="2 5" id="KW-0812">Transmembrane</keyword>
<evidence type="ECO:0008006" key="8">
    <source>
        <dbReference type="Google" id="ProtNLM"/>
    </source>
</evidence>
<dbReference type="Pfam" id="PF02361">
    <property type="entry name" value="CbiQ"/>
    <property type="match status" value="1"/>
</dbReference>
<dbReference type="AlphaFoldDB" id="A0A0R2JXZ1"/>
<dbReference type="Proteomes" id="UP000051565">
    <property type="component" value="Unassembled WGS sequence"/>
</dbReference>